<keyword evidence="2" id="KW-0413">Isomerase</keyword>
<dbReference type="InterPro" id="IPR013022">
    <property type="entry name" value="Xyl_isomerase-like_TIM-brl"/>
</dbReference>
<proteinExistence type="predicted"/>
<dbReference type="AlphaFoldDB" id="A0AAU7XF69"/>
<dbReference type="GO" id="GO:0016853">
    <property type="term" value="F:isomerase activity"/>
    <property type="evidence" value="ECO:0007669"/>
    <property type="project" value="UniProtKB-KW"/>
</dbReference>
<dbReference type="RefSeq" id="WP_407051174.1">
    <property type="nucleotide sequence ID" value="NZ_CP158568.1"/>
</dbReference>
<accession>A0AAU7XF69</accession>
<dbReference type="EMBL" id="CP158568">
    <property type="protein sequence ID" value="XBY46077.1"/>
    <property type="molecule type" value="Genomic_DNA"/>
</dbReference>
<protein>
    <submittedName>
        <fullName evidence="2">Sugar phosphate isomerase/epimerase family protein</fullName>
    </submittedName>
</protein>
<evidence type="ECO:0000313" key="2">
    <source>
        <dbReference type="EMBL" id="XBY46077.1"/>
    </source>
</evidence>
<feature type="domain" description="Xylose isomerase-like TIM barrel" evidence="1">
    <location>
        <begin position="32"/>
        <end position="248"/>
    </location>
</feature>
<dbReference type="KEGG" id="mflg:ABS361_07540"/>
<gene>
    <name evidence="2" type="ORF">ABS361_07540</name>
</gene>
<reference evidence="2" key="1">
    <citation type="submission" date="2024-06" db="EMBL/GenBank/DDBJ databases">
        <title>Methylostella associata gen. nov., sp. nov., a novel Ancalomicrobiaceae-affiliated facultatively methylotrophic bacteria that feed on methanotrophs of the genus Methylococcus.</title>
        <authorList>
            <person name="Saltykova V."/>
            <person name="Danilova O.V."/>
            <person name="Oshkin I.Y."/>
            <person name="Belova S.E."/>
            <person name="Pimenov N.V."/>
            <person name="Dedysh S.N."/>
        </authorList>
    </citation>
    <scope>NUCLEOTIDE SEQUENCE</scope>
    <source>
        <strain evidence="2">S20</strain>
    </source>
</reference>
<organism evidence="2">
    <name type="scientific">Methyloraptor flagellatus</name>
    <dbReference type="NCBI Taxonomy" id="3162530"/>
    <lineage>
        <taxon>Bacteria</taxon>
        <taxon>Pseudomonadati</taxon>
        <taxon>Pseudomonadota</taxon>
        <taxon>Alphaproteobacteria</taxon>
        <taxon>Hyphomicrobiales</taxon>
        <taxon>Ancalomicrobiaceae</taxon>
        <taxon>Methyloraptor</taxon>
    </lineage>
</organism>
<dbReference type="Pfam" id="PF01261">
    <property type="entry name" value="AP_endonuc_2"/>
    <property type="match status" value="1"/>
</dbReference>
<dbReference type="PANTHER" id="PTHR12110:SF41">
    <property type="entry name" value="INOSOSE DEHYDRATASE"/>
    <property type="match status" value="1"/>
</dbReference>
<dbReference type="Gene3D" id="3.20.20.150">
    <property type="entry name" value="Divalent-metal-dependent TIM barrel enzymes"/>
    <property type="match status" value="1"/>
</dbReference>
<name>A0AAU7XF69_9HYPH</name>
<sequence>MSFRPDRIRIGMHTSLWASEWTREAAELAIPEAAEHGLEVLEIALLNPAGVDAAHSRKLFEKHGVEPTASLCLPEHSNAALDPDRATAFLMPALDKAHELGCSILCGVTYGVLGWKSGKRPTEAEYANMAKALKPVVRKARDYGMLIGIEPCNRYETHLLNTADQSLKFLERLDEPNVTIHLDTYHMNIEEKGVGHGIRVAGAHCSYVHLSESDRGVPGSGTIDWTDTFRALAETGFKGDLVMESFVTLPPEIASALCVWRDVARDRQDVLEKGVPYLQSLARVYGLG</sequence>
<dbReference type="SUPFAM" id="SSF51658">
    <property type="entry name" value="Xylose isomerase-like"/>
    <property type="match status" value="1"/>
</dbReference>
<dbReference type="InterPro" id="IPR050312">
    <property type="entry name" value="IolE/XylAMocC-like"/>
</dbReference>
<evidence type="ECO:0000259" key="1">
    <source>
        <dbReference type="Pfam" id="PF01261"/>
    </source>
</evidence>
<dbReference type="PANTHER" id="PTHR12110">
    <property type="entry name" value="HYDROXYPYRUVATE ISOMERASE"/>
    <property type="match status" value="1"/>
</dbReference>
<dbReference type="InterPro" id="IPR036237">
    <property type="entry name" value="Xyl_isomerase-like_sf"/>
</dbReference>